<dbReference type="EMBL" id="CAJMWT010002149">
    <property type="protein sequence ID" value="CAE6434177.1"/>
    <property type="molecule type" value="Genomic_DNA"/>
</dbReference>
<accession>A0A8H2XS95</accession>
<comment type="caution">
    <text evidence="1">The sequence shown here is derived from an EMBL/GenBank/DDBJ whole genome shotgun (WGS) entry which is preliminary data.</text>
</comment>
<gene>
    <name evidence="1" type="ORF">RDB_LOCUS67653</name>
</gene>
<dbReference type="Proteomes" id="UP000663843">
    <property type="component" value="Unassembled WGS sequence"/>
</dbReference>
<protein>
    <submittedName>
        <fullName evidence="1">Uncharacterized protein</fullName>
    </submittedName>
</protein>
<reference evidence="1" key="1">
    <citation type="submission" date="2021-01" db="EMBL/GenBank/DDBJ databases">
        <authorList>
            <person name="Kaushik A."/>
        </authorList>
    </citation>
    <scope>NUCLEOTIDE SEQUENCE</scope>
    <source>
        <strain evidence="1">AG2-2IIIB</strain>
    </source>
</reference>
<organism evidence="1 2">
    <name type="scientific">Rhizoctonia solani</name>
    <dbReference type="NCBI Taxonomy" id="456999"/>
    <lineage>
        <taxon>Eukaryota</taxon>
        <taxon>Fungi</taxon>
        <taxon>Dikarya</taxon>
        <taxon>Basidiomycota</taxon>
        <taxon>Agaricomycotina</taxon>
        <taxon>Agaricomycetes</taxon>
        <taxon>Cantharellales</taxon>
        <taxon>Ceratobasidiaceae</taxon>
        <taxon>Rhizoctonia</taxon>
    </lineage>
</organism>
<evidence type="ECO:0000313" key="1">
    <source>
        <dbReference type="EMBL" id="CAE6434177.1"/>
    </source>
</evidence>
<name>A0A8H2XS95_9AGAM</name>
<dbReference type="AlphaFoldDB" id="A0A8H2XS95"/>
<evidence type="ECO:0000313" key="2">
    <source>
        <dbReference type="Proteomes" id="UP000663843"/>
    </source>
</evidence>
<proteinExistence type="predicted"/>
<sequence length="577" mass="65735">MRKFNKYGHASSALSRSTHSCRRLIFPEIYHEWLKGKERLKIEEIQHRKEFERPFFHEYILVRFDDGSRYRFDRRPDRMQPMDALRQLGSEAYDTVEPVIDIESAPHARSECIAALDFKDHCVARLSLILAVCSAISDDPEARRYTLREYNCYFFSWSIIATVARYCVAWESVPYDSNFLCLPGDRLSHTIAHGIMDELVNIVPHSVPSAFLTALPEMLIVNIPENVALPCECTNTHDGDSRQQLKLLLNAEPFKTKLSQIIQRQHQVIIQIFASPSNREELRSTIESIVRQANPQNYIDREDLSVILRQLLWQGDVIPVLSSSMDEWTTQWCTPDDTDRIVGGRAIWELVSNVIINWISRGVQSSASLQIAGLVDGLIADILGEATTLTLATHPAIAASRMLSIRDVINASILVITECNVRYAVNQVRKCMKVARAAIQDSIIHTVENLFPDELPIGLRIPKPQNFRLRQLIWLARPESAFCLWRTPSEVQNCDAVKHRELQRYLSGRIRAHSQDARVLGVESREVEARIRKAMSRIWLGVSEAIEGLDANLHKDTTEIGLIKLLSPEEKPGSEEG</sequence>